<evidence type="ECO:0000256" key="6">
    <source>
        <dbReference type="SAM" id="Phobius"/>
    </source>
</evidence>
<evidence type="ECO:0000313" key="8">
    <source>
        <dbReference type="EMBL" id="KAF2267781.1"/>
    </source>
</evidence>
<evidence type="ECO:0000256" key="4">
    <source>
        <dbReference type="ARBA" id="ARBA00022989"/>
    </source>
</evidence>
<keyword evidence="4 6" id="KW-1133">Transmembrane helix</keyword>
<name>A0A9P4KFL5_9PLEO</name>
<feature type="transmembrane region" description="Helical" evidence="6">
    <location>
        <begin position="358"/>
        <end position="378"/>
    </location>
</feature>
<comment type="subcellular location">
    <subcellularLocation>
        <location evidence="1">Membrane</location>
        <topology evidence="1">Multi-pass membrane protein</topology>
    </subcellularLocation>
</comment>
<feature type="transmembrane region" description="Helical" evidence="6">
    <location>
        <begin position="74"/>
        <end position="98"/>
    </location>
</feature>
<organism evidence="8 9">
    <name type="scientific">Lojkania enalia</name>
    <dbReference type="NCBI Taxonomy" id="147567"/>
    <lineage>
        <taxon>Eukaryota</taxon>
        <taxon>Fungi</taxon>
        <taxon>Dikarya</taxon>
        <taxon>Ascomycota</taxon>
        <taxon>Pezizomycotina</taxon>
        <taxon>Dothideomycetes</taxon>
        <taxon>Pleosporomycetidae</taxon>
        <taxon>Pleosporales</taxon>
        <taxon>Pleosporales incertae sedis</taxon>
        <taxon>Lojkania</taxon>
    </lineage>
</organism>
<dbReference type="EMBL" id="ML986589">
    <property type="protein sequence ID" value="KAF2267781.1"/>
    <property type="molecule type" value="Genomic_DNA"/>
</dbReference>
<dbReference type="Proteomes" id="UP000800093">
    <property type="component" value="Unassembled WGS sequence"/>
</dbReference>
<protein>
    <submittedName>
        <fullName evidence="8">MFS general substrate transporter</fullName>
    </submittedName>
</protein>
<dbReference type="InterPro" id="IPR036259">
    <property type="entry name" value="MFS_trans_sf"/>
</dbReference>
<dbReference type="GO" id="GO:0005351">
    <property type="term" value="F:carbohydrate:proton symporter activity"/>
    <property type="evidence" value="ECO:0007669"/>
    <property type="project" value="TreeGrafter"/>
</dbReference>
<dbReference type="FunFam" id="1.20.1250.20:FF:000078">
    <property type="entry name" value="MFS maltose transporter, putative"/>
    <property type="match status" value="1"/>
</dbReference>
<evidence type="ECO:0000256" key="5">
    <source>
        <dbReference type="ARBA" id="ARBA00023136"/>
    </source>
</evidence>
<dbReference type="Gene3D" id="1.20.1250.20">
    <property type="entry name" value="MFS general substrate transporter like domains"/>
    <property type="match status" value="1"/>
</dbReference>
<feature type="transmembrane region" description="Helical" evidence="6">
    <location>
        <begin position="30"/>
        <end position="54"/>
    </location>
</feature>
<feature type="transmembrane region" description="Helical" evidence="6">
    <location>
        <begin position="294"/>
        <end position="317"/>
    </location>
</feature>
<evidence type="ECO:0000259" key="7">
    <source>
        <dbReference type="PROSITE" id="PS50850"/>
    </source>
</evidence>
<feature type="transmembrane region" description="Helical" evidence="6">
    <location>
        <begin position="142"/>
        <end position="164"/>
    </location>
</feature>
<dbReference type="AlphaFoldDB" id="A0A9P4KFL5"/>
<dbReference type="GO" id="GO:0016020">
    <property type="term" value="C:membrane"/>
    <property type="evidence" value="ECO:0007669"/>
    <property type="project" value="UniProtKB-SubCell"/>
</dbReference>
<feature type="transmembrane region" description="Helical" evidence="6">
    <location>
        <begin position="384"/>
        <end position="404"/>
    </location>
</feature>
<feature type="transmembrane region" description="Helical" evidence="6">
    <location>
        <begin position="425"/>
        <end position="446"/>
    </location>
</feature>
<dbReference type="InterPro" id="IPR050360">
    <property type="entry name" value="MFS_Sugar_Transporters"/>
</dbReference>
<dbReference type="InterPro" id="IPR005828">
    <property type="entry name" value="MFS_sugar_transport-like"/>
</dbReference>
<keyword evidence="5 6" id="KW-0472">Membrane</keyword>
<dbReference type="InterPro" id="IPR020846">
    <property type="entry name" value="MFS_dom"/>
</dbReference>
<feature type="transmembrane region" description="Helical" evidence="6">
    <location>
        <begin position="329"/>
        <end position="351"/>
    </location>
</feature>
<sequence>MDSIGSSPPSSQPDPHELPLRKAIRQYSKVMGYLFSMTTAVLLWGYDSVIVGSITAIPAFQRDFGKWDTSEDDWIIPAIWLSLWAALGPVGQVFGATFAGFLQDRLGRRINLFIGSVLAAISILVVFFAYKAPTLDGKRGLFLFGKTLQGVATAIIKIQTLTYVSENVPTCLRGLSMAFMPTFTLLGQLLGAIVIYVVSDIDNETSYLIALGSQWVLSIAPFILSFVMPESPAYLVRKKDMAGAHKSLTRLLAPKNDPDEALERLKISIEEEEKIAKHVSYRECFQGTNRRRTIIIIFANFLPPLFGLPLLSSSSYFLQQVGMEDSSSILFLIVGICLGLVANAISTWTLSHLPRRGLTIWTLVISAGLWAGMGISGFWHNNVTPWICGAFAMAVIAVCGVGAWPTSYAIMSETSALRLRAKSQAIGGVSAYISAIVCNFVLPYLYNPDAAHLGAKTGFVFTGLCLIGAVSMWILVPEMKGRTILEIDHMFEQKVRAIGSSKWKDETEEVRAGA</sequence>
<evidence type="ECO:0000256" key="2">
    <source>
        <dbReference type="ARBA" id="ARBA00010992"/>
    </source>
</evidence>
<proteinExistence type="inferred from homology"/>
<dbReference type="SUPFAM" id="SSF103473">
    <property type="entry name" value="MFS general substrate transporter"/>
    <property type="match status" value="1"/>
</dbReference>
<dbReference type="Pfam" id="PF00083">
    <property type="entry name" value="Sugar_tr"/>
    <property type="match status" value="1"/>
</dbReference>
<dbReference type="OrthoDB" id="6612291at2759"/>
<dbReference type="PROSITE" id="PS50850">
    <property type="entry name" value="MFS"/>
    <property type="match status" value="1"/>
</dbReference>
<evidence type="ECO:0000256" key="1">
    <source>
        <dbReference type="ARBA" id="ARBA00004141"/>
    </source>
</evidence>
<feature type="transmembrane region" description="Helical" evidence="6">
    <location>
        <begin position="458"/>
        <end position="476"/>
    </location>
</feature>
<feature type="transmembrane region" description="Helical" evidence="6">
    <location>
        <begin position="176"/>
        <end position="199"/>
    </location>
</feature>
<evidence type="ECO:0000256" key="3">
    <source>
        <dbReference type="ARBA" id="ARBA00022692"/>
    </source>
</evidence>
<dbReference type="PANTHER" id="PTHR48022">
    <property type="entry name" value="PLASTIDIC GLUCOSE TRANSPORTER 4"/>
    <property type="match status" value="1"/>
</dbReference>
<comment type="caution">
    <text evidence="8">The sequence shown here is derived from an EMBL/GenBank/DDBJ whole genome shotgun (WGS) entry which is preliminary data.</text>
</comment>
<gene>
    <name evidence="8" type="ORF">CC78DRAFT_456481</name>
</gene>
<dbReference type="PANTHER" id="PTHR48022:SF41">
    <property type="entry name" value="MAJOR FACILITATOR SUPERFAMILY (MFS) PROFILE DOMAIN-CONTAINING PROTEIN"/>
    <property type="match status" value="1"/>
</dbReference>
<comment type="similarity">
    <text evidence="2">Belongs to the major facilitator superfamily. Sugar transporter (TC 2.A.1.1) family.</text>
</comment>
<accession>A0A9P4KFL5</accession>
<feature type="domain" description="Major facilitator superfamily (MFS) profile" evidence="7">
    <location>
        <begin position="33"/>
        <end position="480"/>
    </location>
</feature>
<feature type="transmembrane region" description="Helical" evidence="6">
    <location>
        <begin position="205"/>
        <end position="228"/>
    </location>
</feature>
<reference evidence="9" key="1">
    <citation type="journal article" date="2020" name="Stud. Mycol.">
        <title>101 Dothideomycetes genomes: A test case for predicting lifestyles and emergence of pathogens.</title>
        <authorList>
            <person name="Haridas S."/>
            <person name="Albert R."/>
            <person name="Binder M."/>
            <person name="Bloem J."/>
            <person name="LaButti K."/>
            <person name="Salamov A."/>
            <person name="Andreopoulos B."/>
            <person name="Baker S."/>
            <person name="Barry K."/>
            <person name="Bills G."/>
            <person name="Bluhm B."/>
            <person name="Cannon C."/>
            <person name="Castanera R."/>
            <person name="Culley D."/>
            <person name="Daum C."/>
            <person name="Ezra D."/>
            <person name="Gonzalez J."/>
            <person name="Henrissat B."/>
            <person name="Kuo A."/>
            <person name="Liang C."/>
            <person name="Lipzen A."/>
            <person name="Lutzoni F."/>
            <person name="Magnuson J."/>
            <person name="Mondo S."/>
            <person name="Nolan M."/>
            <person name="Ohm R."/>
            <person name="Pangilinan J."/>
            <person name="Park H.-J."/>
            <person name="Ramirez L."/>
            <person name="Alfaro M."/>
            <person name="Sun H."/>
            <person name="Tritt A."/>
            <person name="Yoshinaga Y."/>
            <person name="Zwiers L.-H."/>
            <person name="Turgeon B."/>
            <person name="Goodwin S."/>
            <person name="Spatafora J."/>
            <person name="Crous P."/>
            <person name="Grigoriev I."/>
        </authorList>
    </citation>
    <scope>NUCLEOTIDE SEQUENCE [LARGE SCALE GENOMIC DNA]</scope>
    <source>
        <strain evidence="9">CBS 304.66</strain>
    </source>
</reference>
<keyword evidence="9" id="KW-1185">Reference proteome</keyword>
<evidence type="ECO:0000313" key="9">
    <source>
        <dbReference type="Proteomes" id="UP000800093"/>
    </source>
</evidence>
<keyword evidence="3 6" id="KW-0812">Transmembrane</keyword>
<feature type="transmembrane region" description="Helical" evidence="6">
    <location>
        <begin position="110"/>
        <end position="130"/>
    </location>
</feature>